<dbReference type="Proteomes" id="UP000433050">
    <property type="component" value="Unassembled WGS sequence"/>
</dbReference>
<organism evidence="1 2">
    <name type="scientific">Starkeya nomas</name>
    <dbReference type="NCBI Taxonomy" id="2666134"/>
    <lineage>
        <taxon>Bacteria</taxon>
        <taxon>Pseudomonadati</taxon>
        <taxon>Pseudomonadota</taxon>
        <taxon>Alphaproteobacteria</taxon>
        <taxon>Hyphomicrobiales</taxon>
        <taxon>Xanthobacteraceae</taxon>
        <taxon>Starkeya</taxon>
    </lineage>
</organism>
<accession>A0A5S9Q9Y4</accession>
<evidence type="ECO:0000313" key="2">
    <source>
        <dbReference type="Proteomes" id="UP000433050"/>
    </source>
</evidence>
<gene>
    <name evidence="1" type="ORF">STARVERO_04295</name>
</gene>
<protein>
    <submittedName>
        <fullName evidence="1">Uncharacterized protein</fullName>
    </submittedName>
</protein>
<name>A0A5S9Q9Y4_9HYPH</name>
<dbReference type="AlphaFoldDB" id="A0A5S9Q9Y4"/>
<dbReference type="EMBL" id="CACSAS010000001">
    <property type="protein sequence ID" value="CAA0113956.1"/>
    <property type="molecule type" value="Genomic_DNA"/>
</dbReference>
<sequence length="53" mass="6465">MRRRWGELLVNDPFHNPNFTNYTAELRLAFPPRRLRPWAMNTPEEKVVRVESR</sequence>
<keyword evidence="2" id="KW-1185">Reference proteome</keyword>
<evidence type="ECO:0000313" key="1">
    <source>
        <dbReference type="EMBL" id="CAA0113956.1"/>
    </source>
</evidence>
<reference evidence="1 2" key="1">
    <citation type="submission" date="2019-12" db="EMBL/GenBank/DDBJ databases">
        <authorList>
            <person name="Reyes-Prieto M."/>
        </authorList>
    </citation>
    <scope>NUCLEOTIDE SEQUENCE [LARGE SCALE GENOMIC DNA]</scope>
    <source>
        <strain evidence="1">HF14-78462</strain>
    </source>
</reference>
<proteinExistence type="predicted"/>